<accession>A0A0N1EP18</accession>
<keyword evidence="3" id="KW-0597">Phosphoprotein</keyword>
<keyword evidence="6" id="KW-0808">Transferase</keyword>
<dbReference type="SUPFAM" id="SSF55874">
    <property type="entry name" value="ATPase domain of HSP90 chaperone/DNA topoisomerase II/histidine kinase"/>
    <property type="match status" value="1"/>
</dbReference>
<name>A0A0N1EP18_9GAMM</name>
<dbReference type="InterPro" id="IPR003661">
    <property type="entry name" value="HisK_dim/P_dom"/>
</dbReference>
<dbReference type="OrthoDB" id="9772100at2"/>
<proteinExistence type="predicted"/>
<feature type="coiled-coil region" evidence="4">
    <location>
        <begin position="29"/>
        <end position="56"/>
    </location>
</feature>
<dbReference type="STRING" id="187330.AMS58_05590"/>
<dbReference type="PANTHER" id="PTHR43065">
    <property type="entry name" value="SENSOR HISTIDINE KINASE"/>
    <property type="match status" value="1"/>
</dbReference>
<evidence type="ECO:0000256" key="2">
    <source>
        <dbReference type="ARBA" id="ARBA00012438"/>
    </source>
</evidence>
<dbReference type="InterPro" id="IPR003594">
    <property type="entry name" value="HATPase_dom"/>
</dbReference>
<dbReference type="PROSITE" id="PS50109">
    <property type="entry name" value="HIS_KIN"/>
    <property type="match status" value="1"/>
</dbReference>
<evidence type="ECO:0000313" key="7">
    <source>
        <dbReference type="Proteomes" id="UP000037848"/>
    </source>
</evidence>
<dbReference type="EC" id="2.7.13.3" evidence="2"/>
<protein>
    <recommendedName>
        <fullName evidence="2">histidine kinase</fullName>
        <ecNumber evidence="2">2.7.13.3</ecNumber>
    </recommendedName>
</protein>
<dbReference type="EMBL" id="LHPH01000001">
    <property type="protein sequence ID" value="KPH65502.1"/>
    <property type="molecule type" value="Genomic_DNA"/>
</dbReference>
<sequence>MTMDIDYKQAYLREQSARLQAEQLIEDKSRVLFALNEELEKKVAALEHQQALLVHAEKMATLGTLSAGVAHEINNPLAYAMSNLESLQYINQSVFKLLELSQKLAQGEVSEREFREFLVKMNEIHAFDVINQDIVELIDDSVEGLRRINQIVRNLLNFARPSDNEKILVDMTDGVNNALKLLKSQLKGVEVITKFQPIPLTYCNLSAINQIVVNLLINAKHACENLMQKKGRIYIEVKFSDPHIIIGVEDNGCGMSEEVKGRIFDPFFTTKSVGKGTGMGMPLVYSMVSDHQGAIDISSHANQGTNVRCLFPVINNCF</sequence>
<comment type="catalytic activity">
    <reaction evidence="1">
        <text>ATP + protein L-histidine = ADP + protein N-phospho-L-histidine.</text>
        <dbReference type="EC" id="2.7.13.3"/>
    </reaction>
</comment>
<dbReference type="CDD" id="cd00082">
    <property type="entry name" value="HisKA"/>
    <property type="match status" value="1"/>
</dbReference>
<dbReference type="InterPro" id="IPR036097">
    <property type="entry name" value="HisK_dim/P_sf"/>
</dbReference>
<dbReference type="PRINTS" id="PR00344">
    <property type="entry name" value="BCTRLSENSOR"/>
</dbReference>
<organism evidence="6 7">
    <name type="scientific">Pseudoalteromonas porphyrae</name>
    <dbReference type="NCBI Taxonomy" id="187330"/>
    <lineage>
        <taxon>Bacteria</taxon>
        <taxon>Pseudomonadati</taxon>
        <taxon>Pseudomonadota</taxon>
        <taxon>Gammaproteobacteria</taxon>
        <taxon>Alteromonadales</taxon>
        <taxon>Pseudoalteromonadaceae</taxon>
        <taxon>Pseudoalteromonas</taxon>
    </lineage>
</organism>
<dbReference type="Gene3D" id="3.30.565.10">
    <property type="entry name" value="Histidine kinase-like ATPase, C-terminal domain"/>
    <property type="match status" value="1"/>
</dbReference>
<evidence type="ECO:0000313" key="6">
    <source>
        <dbReference type="EMBL" id="KPH65502.1"/>
    </source>
</evidence>
<dbReference type="InterPro" id="IPR005467">
    <property type="entry name" value="His_kinase_dom"/>
</dbReference>
<dbReference type="Gene3D" id="1.10.287.130">
    <property type="match status" value="1"/>
</dbReference>
<gene>
    <name evidence="6" type="ORF">ADS77_00795</name>
</gene>
<dbReference type="PANTHER" id="PTHR43065:SF50">
    <property type="entry name" value="HISTIDINE KINASE"/>
    <property type="match status" value="1"/>
</dbReference>
<dbReference type="SMART" id="SM00387">
    <property type="entry name" value="HATPase_c"/>
    <property type="match status" value="1"/>
</dbReference>
<evidence type="ECO:0000256" key="1">
    <source>
        <dbReference type="ARBA" id="ARBA00000085"/>
    </source>
</evidence>
<dbReference type="GO" id="GO:0000155">
    <property type="term" value="F:phosphorelay sensor kinase activity"/>
    <property type="evidence" value="ECO:0007669"/>
    <property type="project" value="InterPro"/>
</dbReference>
<comment type="caution">
    <text evidence="6">The sequence shown here is derived from an EMBL/GenBank/DDBJ whole genome shotgun (WGS) entry which is preliminary data.</text>
</comment>
<dbReference type="Proteomes" id="UP000037848">
    <property type="component" value="Unassembled WGS sequence"/>
</dbReference>
<keyword evidence="4" id="KW-0175">Coiled coil</keyword>
<dbReference type="PATRIC" id="fig|187330.3.peg.166"/>
<reference evidence="6 7" key="1">
    <citation type="submission" date="2015-08" db="EMBL/GenBank/DDBJ databases">
        <title>Draft Genome Sequence of Pseudoalteromonas porphyrae UCD-SED14.</title>
        <authorList>
            <person name="Coil D.A."/>
            <person name="Jospin G."/>
            <person name="Lee R.D."/>
            <person name="Eisen J.A."/>
        </authorList>
    </citation>
    <scope>NUCLEOTIDE SEQUENCE [LARGE SCALE GENOMIC DNA]</scope>
    <source>
        <strain evidence="6 7">UCD-SED14</strain>
    </source>
</reference>
<dbReference type="InterPro" id="IPR004358">
    <property type="entry name" value="Sig_transdc_His_kin-like_C"/>
</dbReference>
<dbReference type="RefSeq" id="WP_054204047.1">
    <property type="nucleotide sequence ID" value="NZ_LHPH01000001.1"/>
</dbReference>
<keyword evidence="6" id="KW-0418">Kinase</keyword>
<dbReference type="Pfam" id="PF02518">
    <property type="entry name" value="HATPase_c"/>
    <property type="match status" value="1"/>
</dbReference>
<evidence type="ECO:0000256" key="4">
    <source>
        <dbReference type="SAM" id="Coils"/>
    </source>
</evidence>
<evidence type="ECO:0000256" key="3">
    <source>
        <dbReference type="ARBA" id="ARBA00022553"/>
    </source>
</evidence>
<dbReference type="SUPFAM" id="SSF47384">
    <property type="entry name" value="Homodimeric domain of signal transducing histidine kinase"/>
    <property type="match status" value="1"/>
</dbReference>
<keyword evidence="7" id="KW-1185">Reference proteome</keyword>
<evidence type="ECO:0000259" key="5">
    <source>
        <dbReference type="PROSITE" id="PS50109"/>
    </source>
</evidence>
<dbReference type="InterPro" id="IPR036890">
    <property type="entry name" value="HATPase_C_sf"/>
</dbReference>
<feature type="domain" description="Histidine kinase" evidence="5">
    <location>
        <begin position="68"/>
        <end position="315"/>
    </location>
</feature>
<dbReference type="AlphaFoldDB" id="A0A0N1EP18"/>